<proteinExistence type="predicted"/>
<dbReference type="OrthoDB" id="3798369at2759"/>
<reference evidence="3 4" key="1">
    <citation type="submission" date="2020-01" db="EMBL/GenBank/DDBJ databases">
        <authorList>
            <consortium name="DOE Joint Genome Institute"/>
            <person name="Haridas S."/>
            <person name="Albert R."/>
            <person name="Binder M."/>
            <person name="Bloem J."/>
            <person name="Labutti K."/>
            <person name="Salamov A."/>
            <person name="Andreopoulos B."/>
            <person name="Baker S.E."/>
            <person name="Barry K."/>
            <person name="Bills G."/>
            <person name="Bluhm B.H."/>
            <person name="Cannon C."/>
            <person name="Castanera R."/>
            <person name="Culley D.E."/>
            <person name="Daum C."/>
            <person name="Ezra D."/>
            <person name="Gonzalez J.B."/>
            <person name="Henrissat B."/>
            <person name="Kuo A."/>
            <person name="Liang C."/>
            <person name="Lipzen A."/>
            <person name="Lutzoni F."/>
            <person name="Magnuson J."/>
            <person name="Mondo S."/>
            <person name="Nolan M."/>
            <person name="Ohm R."/>
            <person name="Pangilinan J."/>
            <person name="Park H.-J.H."/>
            <person name="Ramirez L."/>
            <person name="Alfaro M."/>
            <person name="Sun H."/>
            <person name="Tritt A."/>
            <person name="Yoshinaga Y."/>
            <person name="Zwiers L.-H.L."/>
            <person name="Turgeon B.G."/>
            <person name="Goodwin S.B."/>
            <person name="Spatafora J.W."/>
            <person name="Crous P.W."/>
            <person name="Grigoriev I.V."/>
        </authorList>
    </citation>
    <scope>NUCLEOTIDE SEQUENCE [LARGE SCALE GENOMIC DNA]</scope>
    <source>
        <strain evidence="3 4">CBS 611.86</strain>
    </source>
</reference>
<evidence type="ECO:0000313" key="4">
    <source>
        <dbReference type="Proteomes" id="UP000481861"/>
    </source>
</evidence>
<comment type="caution">
    <text evidence="3">The sequence shown here is derived from an EMBL/GenBank/DDBJ whole genome shotgun (WGS) entry which is preliminary data.</text>
</comment>
<evidence type="ECO:0000256" key="1">
    <source>
        <dbReference type="SAM" id="MobiDB-lite"/>
    </source>
</evidence>
<dbReference type="AlphaFoldDB" id="A0A7C8M6P6"/>
<evidence type="ECO:0000313" key="3">
    <source>
        <dbReference type="EMBL" id="KAF2872160.1"/>
    </source>
</evidence>
<sequence>MLFNSLCFTLLPLFSTLSNGRPLDAAEKPRDLAPRAKSYLVINVDGGSSTPPAPEATTVIEEKTKTKIETIQITNSPTASPSATPIASPSTSCKSSSGPQSSSPPASPLTIETAPPSVVTVIITETAGPTEYYDNGLWHTSYRVKTVEAAVTARDNSMYLAPTPLPTL</sequence>
<feature type="compositionally biased region" description="Low complexity" evidence="1">
    <location>
        <begin position="72"/>
        <end position="104"/>
    </location>
</feature>
<organism evidence="3 4">
    <name type="scientific">Massariosphaeria phaeospora</name>
    <dbReference type="NCBI Taxonomy" id="100035"/>
    <lineage>
        <taxon>Eukaryota</taxon>
        <taxon>Fungi</taxon>
        <taxon>Dikarya</taxon>
        <taxon>Ascomycota</taxon>
        <taxon>Pezizomycotina</taxon>
        <taxon>Dothideomycetes</taxon>
        <taxon>Pleosporomycetidae</taxon>
        <taxon>Pleosporales</taxon>
        <taxon>Pleosporales incertae sedis</taxon>
        <taxon>Massariosphaeria</taxon>
    </lineage>
</organism>
<keyword evidence="2" id="KW-0732">Signal</keyword>
<gene>
    <name evidence="3" type="ORF">BDV95DRAFT_571615</name>
</gene>
<dbReference type="EMBL" id="JAADJZ010000010">
    <property type="protein sequence ID" value="KAF2872160.1"/>
    <property type="molecule type" value="Genomic_DNA"/>
</dbReference>
<keyword evidence="4" id="KW-1185">Reference proteome</keyword>
<accession>A0A7C8M6P6</accession>
<protein>
    <submittedName>
        <fullName evidence="3">Uncharacterized protein</fullName>
    </submittedName>
</protein>
<name>A0A7C8M6P6_9PLEO</name>
<feature type="region of interest" description="Disordered" evidence="1">
    <location>
        <begin position="72"/>
        <end position="112"/>
    </location>
</feature>
<feature type="chain" id="PRO_5028883564" evidence="2">
    <location>
        <begin position="21"/>
        <end position="168"/>
    </location>
</feature>
<feature type="signal peptide" evidence="2">
    <location>
        <begin position="1"/>
        <end position="20"/>
    </location>
</feature>
<evidence type="ECO:0000256" key="2">
    <source>
        <dbReference type="SAM" id="SignalP"/>
    </source>
</evidence>
<dbReference type="Proteomes" id="UP000481861">
    <property type="component" value="Unassembled WGS sequence"/>
</dbReference>